<protein>
    <submittedName>
        <fullName evidence="4">Uncharacterized protein</fullName>
    </submittedName>
</protein>
<sequence>MARLPRAEVMKEAGATRPRLVAFASADCHTCLSGERKCQRQRPYCSTCLDNGIKCGGYVTALSWHQSRNHNRQRYQQTNGQVLLSSRRHKRADRRWNVEKLGNIHNWRLTESQKSTERDQTTSIHPQFPNSPSAYDPANLIDNHYSPDSSGGSLSTPGADTNCLVEDFAGQGQNDIRDFSFIPGVQPTRSSPHRVQDLADEQYLTQSHQEEVAPLDISACGVEASSLIAFDPTFDPTYPTLGRLRMSSDDMHLMPNSLSNVILIPPSFEPGQQREMLLKYYDTDLCVLPLTSDLALNPFRIRGFEPETSQLLLHSIWALSSQHQVNLGIGQTLEALEHRSRASELLARALQNRDRENGHNSVLAAILILMTLDCTISASGNWSDHLGKAAAVLETWGGTAALESPRIRSQVSMLVWWDATLALISRQGATFPSSYFEYLVENEEQDGWSFYDLTGCPTELLILLMRLVEMARQKELATSMEYLTFAMEPVLDVEQKLLSWNNIFADNSDMTSTTSSEGDEEEYCQQQDRYHLAEAWRYSLLLYIQRVFKWDRQSHRRPSAILRLICSILEHTRNCRKTSQAQKQLLLPIFLAGAEARDENMRDTARSFCLWWGTRSRYGMFHSVSNLLEEYWTEPHYKNGKPTWWGSFLDEKSISRRAGDRTMQFLFG</sequence>
<dbReference type="OMA" id="WAKSDCH"/>
<dbReference type="PANTHER" id="PTHR37534:SF46">
    <property type="entry name" value="ZN(II)2CYS6 TRANSCRIPTION FACTOR (EUROFUNG)"/>
    <property type="match status" value="1"/>
</dbReference>
<accession>A0A3E2HN80</accession>
<feature type="region of interest" description="Disordered" evidence="3">
    <location>
        <begin position="112"/>
        <end position="158"/>
    </location>
</feature>
<dbReference type="PANTHER" id="PTHR37534">
    <property type="entry name" value="TRANSCRIPTIONAL ACTIVATOR PROTEIN UGA3"/>
    <property type="match status" value="1"/>
</dbReference>
<evidence type="ECO:0000256" key="2">
    <source>
        <dbReference type="ARBA" id="ARBA00023242"/>
    </source>
</evidence>
<comment type="subcellular location">
    <subcellularLocation>
        <location evidence="1">Nucleus</location>
    </subcellularLocation>
</comment>
<proteinExistence type="predicted"/>
<dbReference type="GO" id="GO:0005634">
    <property type="term" value="C:nucleus"/>
    <property type="evidence" value="ECO:0007669"/>
    <property type="project" value="UniProtKB-SubCell"/>
</dbReference>
<dbReference type="AlphaFoldDB" id="A0A3E2HN80"/>
<evidence type="ECO:0000313" key="5">
    <source>
        <dbReference type="Proteomes" id="UP000258309"/>
    </source>
</evidence>
<evidence type="ECO:0000256" key="1">
    <source>
        <dbReference type="ARBA" id="ARBA00004123"/>
    </source>
</evidence>
<dbReference type="STRING" id="5539.A0A3E2HN80"/>
<dbReference type="Pfam" id="PF11951">
    <property type="entry name" value="Fungal_trans_2"/>
    <property type="match status" value="1"/>
</dbReference>
<organism evidence="4 5">
    <name type="scientific">Scytalidium lignicola</name>
    <name type="common">Hyphomycete</name>
    <dbReference type="NCBI Taxonomy" id="5539"/>
    <lineage>
        <taxon>Eukaryota</taxon>
        <taxon>Fungi</taxon>
        <taxon>Dikarya</taxon>
        <taxon>Ascomycota</taxon>
        <taxon>Pezizomycotina</taxon>
        <taxon>Leotiomycetes</taxon>
        <taxon>Leotiomycetes incertae sedis</taxon>
        <taxon>Scytalidium</taxon>
    </lineage>
</organism>
<dbReference type="GO" id="GO:0008270">
    <property type="term" value="F:zinc ion binding"/>
    <property type="evidence" value="ECO:0007669"/>
    <property type="project" value="InterPro"/>
</dbReference>
<dbReference type="OrthoDB" id="2015447at2759"/>
<dbReference type="InterPro" id="IPR021858">
    <property type="entry name" value="Fun_TF"/>
</dbReference>
<reference evidence="4 5" key="1">
    <citation type="submission" date="2018-05" db="EMBL/GenBank/DDBJ databases">
        <title>Draft genome sequence of Scytalidium lignicola DSM 105466, a ubiquitous saprotrophic fungus.</title>
        <authorList>
            <person name="Buettner E."/>
            <person name="Gebauer A.M."/>
            <person name="Hofrichter M."/>
            <person name="Liers C."/>
            <person name="Kellner H."/>
        </authorList>
    </citation>
    <scope>NUCLEOTIDE SEQUENCE [LARGE SCALE GENOMIC DNA]</scope>
    <source>
        <strain evidence="4 5">DSM 105466</strain>
    </source>
</reference>
<keyword evidence="5" id="KW-1185">Reference proteome</keyword>
<dbReference type="Proteomes" id="UP000258309">
    <property type="component" value="Unassembled WGS sequence"/>
</dbReference>
<feature type="non-terminal residue" evidence="4">
    <location>
        <position position="668"/>
    </location>
</feature>
<dbReference type="EMBL" id="NCSJ02000016">
    <property type="protein sequence ID" value="RFU34827.1"/>
    <property type="molecule type" value="Genomic_DNA"/>
</dbReference>
<gene>
    <name evidence="4" type="ORF">B7463_g1544</name>
</gene>
<comment type="caution">
    <text evidence="4">The sequence shown here is derived from an EMBL/GenBank/DDBJ whole genome shotgun (WGS) entry which is preliminary data.</text>
</comment>
<feature type="compositionally biased region" description="Polar residues" evidence="3">
    <location>
        <begin position="146"/>
        <end position="158"/>
    </location>
</feature>
<dbReference type="InterPro" id="IPR036864">
    <property type="entry name" value="Zn2-C6_fun-type_DNA-bd_sf"/>
</dbReference>
<feature type="compositionally biased region" description="Polar residues" evidence="3">
    <location>
        <begin position="121"/>
        <end position="133"/>
    </location>
</feature>
<evidence type="ECO:0000313" key="4">
    <source>
        <dbReference type="EMBL" id="RFU34827.1"/>
    </source>
</evidence>
<feature type="non-terminal residue" evidence="4">
    <location>
        <position position="1"/>
    </location>
</feature>
<evidence type="ECO:0000256" key="3">
    <source>
        <dbReference type="SAM" id="MobiDB-lite"/>
    </source>
</evidence>
<keyword evidence="2" id="KW-0539">Nucleus</keyword>
<dbReference type="SUPFAM" id="SSF57701">
    <property type="entry name" value="Zn2/Cys6 DNA-binding domain"/>
    <property type="match status" value="1"/>
</dbReference>
<dbReference type="GO" id="GO:0000981">
    <property type="term" value="F:DNA-binding transcription factor activity, RNA polymerase II-specific"/>
    <property type="evidence" value="ECO:0007669"/>
    <property type="project" value="InterPro"/>
</dbReference>
<name>A0A3E2HN80_SCYLI</name>